<sequence>MAYSGGSMVYSGLLDEGTDMVTLVDALVEAQLLIPVLEQGKDTKVLYPSIHSWNDYFKLVDVCCGIGGVAHGALDVGVRTTASAVCKAKMLELHEAHSGTHGILGNVGDPSSWCGCPQPNVEVLPTAVCHGKLMDISRIDAGGPMTVVSKVEVFDCRHERHLLCMVHNGACMVFRRLLDGGSEVVKLLDAAVVTQYLLAALTTGPDTMVLHQLTPSWNDYVKLPDVCCGLDVAPSDQWRHGNGSDGLLAASSYVVLSTQCRQNGLPSEELGLNGHGGLGTSLHVCGRGQAMAMVIEQIRLPMAMYTILGFSAALTQCHVVVAGKVRLLTHLLFLSVSRIRVACHPGRDRGGSKFVAAILAGLCCLATFVIDHVTGACLWALCVMRRWLLLFSLVPFRQLSLPWDGLLVSVPVTVQSQPKQSAEEPWYATVVLKGSATQGERLEGAALGQSAQAAREAAVQVLLDRMPRSTVLAPASVVLSRTSGISKKARFARPFTRPWTRPFAPGKWRQGAPIGQAPREAPRLTEAPREASSGHNGHSGRTPPPPPKPKRMQPRMVS</sequence>
<dbReference type="EMBL" id="CAMXCT030006645">
    <property type="protein sequence ID" value="CAL4804915.1"/>
    <property type="molecule type" value="Genomic_DNA"/>
</dbReference>
<protein>
    <submittedName>
        <fullName evidence="2">Uncharacterized protein</fullName>
    </submittedName>
</protein>
<feature type="compositionally biased region" description="Basic and acidic residues" evidence="1">
    <location>
        <begin position="520"/>
        <end position="529"/>
    </location>
</feature>
<dbReference type="EMBL" id="CAMXCT020006645">
    <property type="protein sequence ID" value="CAL1170978.1"/>
    <property type="molecule type" value="Genomic_DNA"/>
</dbReference>
<comment type="caution">
    <text evidence="2">The sequence shown here is derived from an EMBL/GenBank/DDBJ whole genome shotgun (WGS) entry which is preliminary data.</text>
</comment>
<reference evidence="2" key="1">
    <citation type="submission" date="2022-10" db="EMBL/GenBank/DDBJ databases">
        <authorList>
            <person name="Chen Y."/>
            <person name="Dougan E. K."/>
            <person name="Chan C."/>
            <person name="Rhodes N."/>
            <person name="Thang M."/>
        </authorList>
    </citation>
    <scope>NUCLEOTIDE SEQUENCE</scope>
</reference>
<reference evidence="3 4" key="2">
    <citation type="submission" date="2024-05" db="EMBL/GenBank/DDBJ databases">
        <authorList>
            <person name="Chen Y."/>
            <person name="Shah S."/>
            <person name="Dougan E. K."/>
            <person name="Thang M."/>
            <person name="Chan C."/>
        </authorList>
    </citation>
    <scope>NUCLEOTIDE SEQUENCE [LARGE SCALE GENOMIC DNA]</scope>
</reference>
<feature type="region of interest" description="Disordered" evidence="1">
    <location>
        <begin position="496"/>
        <end position="558"/>
    </location>
</feature>
<dbReference type="AlphaFoldDB" id="A0A9P1M225"/>
<keyword evidence="4" id="KW-1185">Reference proteome</keyword>
<organism evidence="2">
    <name type="scientific">Cladocopium goreaui</name>
    <dbReference type="NCBI Taxonomy" id="2562237"/>
    <lineage>
        <taxon>Eukaryota</taxon>
        <taxon>Sar</taxon>
        <taxon>Alveolata</taxon>
        <taxon>Dinophyceae</taxon>
        <taxon>Suessiales</taxon>
        <taxon>Symbiodiniaceae</taxon>
        <taxon>Cladocopium</taxon>
    </lineage>
</organism>
<evidence type="ECO:0000313" key="3">
    <source>
        <dbReference type="EMBL" id="CAL4804915.1"/>
    </source>
</evidence>
<feature type="compositionally biased region" description="Basic residues" evidence="1">
    <location>
        <begin position="548"/>
        <end position="558"/>
    </location>
</feature>
<name>A0A9P1M225_9DINO</name>
<proteinExistence type="predicted"/>
<gene>
    <name evidence="2" type="ORF">C1SCF055_LOCUS42235</name>
</gene>
<dbReference type="Proteomes" id="UP001152797">
    <property type="component" value="Unassembled WGS sequence"/>
</dbReference>
<evidence type="ECO:0000313" key="4">
    <source>
        <dbReference type="Proteomes" id="UP001152797"/>
    </source>
</evidence>
<accession>A0A9P1M225</accession>
<dbReference type="EMBL" id="CAMXCT010006645">
    <property type="protein sequence ID" value="CAI4017603.1"/>
    <property type="molecule type" value="Genomic_DNA"/>
</dbReference>
<evidence type="ECO:0000256" key="1">
    <source>
        <dbReference type="SAM" id="MobiDB-lite"/>
    </source>
</evidence>
<evidence type="ECO:0000313" key="2">
    <source>
        <dbReference type="EMBL" id="CAI4017603.1"/>
    </source>
</evidence>